<reference evidence="1 2" key="1">
    <citation type="journal article" date="2012" name="Int. J. Syst. Evol. Microbiol.">
        <title>Vibrio caribbeanicus sp. nov., isolated from the marine sponge Scleritoderma cyanea.</title>
        <authorList>
            <person name="Hoffmann M."/>
            <person name="Monday S.R."/>
            <person name="Allard M.W."/>
            <person name="Strain E.A."/>
            <person name="Whittaker P."/>
            <person name="Naum M."/>
            <person name="McCarthy P.J."/>
            <person name="Lopez J.V."/>
            <person name="Fischer M."/>
            <person name="Brown E.W."/>
        </authorList>
    </citation>
    <scope>NUCLEOTIDE SEQUENCE [LARGE SCALE GENOMIC DNA]</scope>
    <source>
        <strain evidence="1 2">ATCC 19109</strain>
    </source>
</reference>
<evidence type="ECO:0000313" key="1">
    <source>
        <dbReference type="EMBL" id="EGU56535.1"/>
    </source>
</evidence>
<comment type="caution">
    <text evidence="1">The sequence shown here is derived from an EMBL/GenBank/DDBJ whole genome shotgun (WGS) entry which is preliminary data.</text>
</comment>
<evidence type="ECO:0000313" key="2">
    <source>
        <dbReference type="Proteomes" id="UP000003836"/>
    </source>
</evidence>
<protein>
    <submittedName>
        <fullName evidence="1">VgrG</fullName>
    </submittedName>
</protein>
<dbReference type="SUPFAM" id="SSF69279">
    <property type="entry name" value="Phage tail proteins"/>
    <property type="match status" value="1"/>
</dbReference>
<name>A0ABP2LMT3_9VIBR</name>
<keyword evidence="2" id="KW-1185">Reference proteome</keyword>
<dbReference type="EMBL" id="AFWI01000112">
    <property type="protein sequence ID" value="EGU56535.1"/>
    <property type="molecule type" value="Genomic_DNA"/>
</dbReference>
<accession>A0ABP2LMT3</accession>
<gene>
    <name evidence="1" type="ORF">VITU9109_17613</name>
</gene>
<dbReference type="Pfam" id="PF05954">
    <property type="entry name" value="Phage_GPD"/>
    <property type="match status" value="1"/>
</dbReference>
<proteinExistence type="predicted"/>
<organism evidence="1 2">
    <name type="scientific">Vibrio tubiashii ATCC 19109</name>
    <dbReference type="NCBI Taxonomy" id="1051646"/>
    <lineage>
        <taxon>Bacteria</taxon>
        <taxon>Pseudomonadati</taxon>
        <taxon>Pseudomonadota</taxon>
        <taxon>Gammaproteobacteria</taxon>
        <taxon>Vibrionales</taxon>
        <taxon>Vibrionaceae</taxon>
        <taxon>Vibrio</taxon>
        <taxon>Vibrio oreintalis group</taxon>
    </lineage>
</organism>
<sequence>MSSNTIQHQSRPLIATLSDNEDYIVTHLTGDETVSLGSRFVLSLVASAEVNVKNLGKAVRVIYSQAEEKFHYTGLCNSIQFTGFSKEKQQYFYQLEMVDPLSILAHRGSRQIFQNMTTKQIVEDILRQADLKGFFVLMCLAAEKNTNIVSNWMSRIKPLFSVCSPVRGGIFTFSTHRVSPWSASGIPTSVLKRSRRQH</sequence>
<dbReference type="Proteomes" id="UP000003836">
    <property type="component" value="Unassembled WGS sequence"/>
</dbReference>
<dbReference type="Gene3D" id="2.30.110.50">
    <property type="match status" value="1"/>
</dbReference>